<dbReference type="AlphaFoldDB" id="A0A6A5YGF8"/>
<reference evidence="1" key="1">
    <citation type="journal article" date="2020" name="Stud. Mycol.">
        <title>101 Dothideomycetes genomes: a test case for predicting lifestyles and emergence of pathogens.</title>
        <authorList>
            <person name="Haridas S."/>
            <person name="Albert R."/>
            <person name="Binder M."/>
            <person name="Bloem J."/>
            <person name="Labutti K."/>
            <person name="Salamov A."/>
            <person name="Andreopoulos B."/>
            <person name="Baker S."/>
            <person name="Barry K."/>
            <person name="Bills G."/>
            <person name="Bluhm B."/>
            <person name="Cannon C."/>
            <person name="Castanera R."/>
            <person name="Culley D."/>
            <person name="Daum C."/>
            <person name="Ezra D."/>
            <person name="Gonzalez J."/>
            <person name="Henrissat B."/>
            <person name="Kuo A."/>
            <person name="Liang C."/>
            <person name="Lipzen A."/>
            <person name="Lutzoni F."/>
            <person name="Magnuson J."/>
            <person name="Mondo S."/>
            <person name="Nolan M."/>
            <person name="Ohm R."/>
            <person name="Pangilinan J."/>
            <person name="Park H.-J."/>
            <person name="Ramirez L."/>
            <person name="Alfaro M."/>
            <person name="Sun H."/>
            <person name="Tritt A."/>
            <person name="Yoshinaga Y."/>
            <person name="Zwiers L.-H."/>
            <person name="Turgeon B."/>
            <person name="Goodwin S."/>
            <person name="Spatafora J."/>
            <person name="Crous P."/>
            <person name="Grigoriev I."/>
        </authorList>
    </citation>
    <scope>NUCLEOTIDE SEQUENCE</scope>
    <source>
        <strain evidence="1">CBS 627.86</strain>
    </source>
</reference>
<keyword evidence="2" id="KW-1185">Reference proteome</keyword>
<dbReference type="Proteomes" id="UP000799770">
    <property type="component" value="Unassembled WGS sequence"/>
</dbReference>
<protein>
    <submittedName>
        <fullName evidence="1">Uncharacterized protein</fullName>
    </submittedName>
</protein>
<accession>A0A6A5YGF8</accession>
<proteinExistence type="predicted"/>
<organism evidence="1 2">
    <name type="scientific">Lophiotrema nucula</name>
    <dbReference type="NCBI Taxonomy" id="690887"/>
    <lineage>
        <taxon>Eukaryota</taxon>
        <taxon>Fungi</taxon>
        <taxon>Dikarya</taxon>
        <taxon>Ascomycota</taxon>
        <taxon>Pezizomycotina</taxon>
        <taxon>Dothideomycetes</taxon>
        <taxon>Pleosporomycetidae</taxon>
        <taxon>Pleosporales</taxon>
        <taxon>Lophiotremataceae</taxon>
        <taxon>Lophiotrema</taxon>
    </lineage>
</organism>
<evidence type="ECO:0000313" key="2">
    <source>
        <dbReference type="Proteomes" id="UP000799770"/>
    </source>
</evidence>
<gene>
    <name evidence="1" type="ORF">BDV96DRAFT_655049</name>
</gene>
<dbReference type="EMBL" id="ML977367">
    <property type="protein sequence ID" value="KAF2106043.1"/>
    <property type="molecule type" value="Genomic_DNA"/>
</dbReference>
<evidence type="ECO:0000313" key="1">
    <source>
        <dbReference type="EMBL" id="KAF2106043.1"/>
    </source>
</evidence>
<name>A0A6A5YGF8_9PLEO</name>
<sequence length="153" mass="17472">MGFLKSRQNPQLEIMVGEYSLDVTDYQARELHALMSLILDLDFDEVKNSEGYALDIGLLDLLSQKLNAAYQKTTPPNSHAPLRGVRIMELAEQALGKKLEEVAFRRGVEAEASRRRLEDETLEKKRKEEALRARYSAKVDWNRVDPHGSRTSN</sequence>